<dbReference type="Pfam" id="PF01556">
    <property type="entry name" value="DnaJ_C"/>
    <property type="match status" value="1"/>
</dbReference>
<evidence type="ECO:0000259" key="6">
    <source>
        <dbReference type="PROSITE" id="PS50076"/>
    </source>
</evidence>
<dbReference type="Pfam" id="PF00684">
    <property type="entry name" value="DnaJ_CXXCXGXG"/>
    <property type="match status" value="1"/>
</dbReference>
<sequence>MFFGGGFPGFDMPGSFGGGGPRRGGGGGGPVNNSRYYELLGVAKDADETTIKKAHRKAALKHHPDKGGDEEKFKEINEAYDVLRDSEKRRIYDQFGEEAVKEGMGGGGGGPADIFDLFGMGGGRRSSARERRSEDVVHKMKVSLEEMYKGSVRKLQMTRSVKCDKCSGSGSKSGKRYTCETCHGSGVEMKLRAIGPGMVQQIQQRCSRCGGGGYSCPPSDKCGQCDGKGLAPEKKVFEVHIEPGHRHGSKVVFRGEAGSDSPDVLPGDLIFILEQKEHAAFKRIGTDLFYEKTVSLVDALCGAHFHLPHLDERVLEVASTGVIKPDSWACIKGEGMPVQGRPFDKGNLYIHFTVEFPDTVSAAQAEALKAAFGGPTPNGAAPMAEVEEVRLQPVADIEQEIKARREQERRTGAEAYDSDSDDEAKCGGYLGHTINIKIKGDDGTLVEGCNATDTTAWIWWTVFYEFALLILLSVAECGRVQGLYLTKQIFLAMVTGCMMLAADRANVVIATYDGALQAAAQATLAGLVLLYFGGEIAEMRKPVPYGADEKQLPMSAASDAMQVQMAGVQGGGAGVPNQNQWVQEFNRLVQTGTADMTAPVAPPETRREHRSFKAAAAALGAGSWQA</sequence>
<reference evidence="8 9" key="1">
    <citation type="journal article" date="2018" name="Plant J.">
        <title>Genome sequences of Chlorella sorokiniana UTEX 1602 and Micractinium conductrix SAG 241.80: implications to maltose excretion by a green alga.</title>
        <authorList>
            <person name="Arriola M.B."/>
            <person name="Velmurugan N."/>
            <person name="Zhang Y."/>
            <person name="Plunkett M.H."/>
            <person name="Hondzo H."/>
            <person name="Barney B.M."/>
        </authorList>
    </citation>
    <scope>NUCLEOTIDE SEQUENCE [LARGE SCALE GENOMIC DNA]</scope>
    <source>
        <strain evidence="9">UTEX 1602</strain>
    </source>
</reference>
<keyword evidence="4 5" id="KW-0862">Zinc</keyword>
<dbReference type="InterPro" id="IPR001305">
    <property type="entry name" value="HSP_DnaJ_Cys-rich_dom"/>
</dbReference>
<dbReference type="InterPro" id="IPR036869">
    <property type="entry name" value="J_dom_sf"/>
</dbReference>
<keyword evidence="3 5" id="KW-0863">Zinc-finger</keyword>
<dbReference type="STRING" id="3076.A0A2P6TWA2"/>
<dbReference type="InterPro" id="IPR001623">
    <property type="entry name" value="DnaJ_domain"/>
</dbReference>
<dbReference type="PROSITE" id="PS00636">
    <property type="entry name" value="DNAJ_1"/>
    <property type="match status" value="1"/>
</dbReference>
<dbReference type="Gene3D" id="2.60.260.20">
    <property type="entry name" value="Urease metallochaperone UreE, N-terminal domain"/>
    <property type="match status" value="2"/>
</dbReference>
<dbReference type="InterPro" id="IPR044713">
    <property type="entry name" value="DNJA1/2-like"/>
</dbReference>
<dbReference type="FunFam" id="2.10.230.10:FF:000001">
    <property type="entry name" value="DnaJ subfamily A member 2"/>
    <property type="match status" value="1"/>
</dbReference>
<dbReference type="Gene3D" id="1.10.287.110">
    <property type="entry name" value="DnaJ domain"/>
    <property type="match status" value="1"/>
</dbReference>
<dbReference type="GO" id="GO:0009408">
    <property type="term" value="P:response to heat"/>
    <property type="evidence" value="ECO:0007669"/>
    <property type="project" value="InterPro"/>
</dbReference>
<dbReference type="GO" id="GO:0051082">
    <property type="term" value="F:unfolded protein binding"/>
    <property type="evidence" value="ECO:0007669"/>
    <property type="project" value="InterPro"/>
</dbReference>
<dbReference type="CDD" id="cd10747">
    <property type="entry name" value="DnaJ_C"/>
    <property type="match status" value="1"/>
</dbReference>
<dbReference type="SUPFAM" id="SSF46565">
    <property type="entry name" value="Chaperone J-domain"/>
    <property type="match status" value="1"/>
</dbReference>
<dbReference type="PROSITE" id="PS51188">
    <property type="entry name" value="ZF_CR"/>
    <property type="match status" value="1"/>
</dbReference>
<keyword evidence="9" id="KW-1185">Reference proteome</keyword>
<dbReference type="InterPro" id="IPR036410">
    <property type="entry name" value="HSP_DnaJ_Cys-rich_dom_sf"/>
</dbReference>
<comment type="caution">
    <text evidence="8">The sequence shown here is derived from an EMBL/GenBank/DDBJ whole genome shotgun (WGS) entry which is preliminary data.</text>
</comment>
<evidence type="ECO:0000256" key="5">
    <source>
        <dbReference type="PROSITE-ProRule" id="PRU00546"/>
    </source>
</evidence>
<dbReference type="PROSITE" id="PS50076">
    <property type="entry name" value="DNAJ_2"/>
    <property type="match status" value="1"/>
</dbReference>
<dbReference type="PANTHER" id="PTHR43888">
    <property type="entry name" value="DNAJ-LIKE-2, ISOFORM A-RELATED"/>
    <property type="match status" value="1"/>
</dbReference>
<dbReference type="AlphaFoldDB" id="A0A2P6TWA2"/>
<dbReference type="SUPFAM" id="SSF57938">
    <property type="entry name" value="DnaJ/Hsp40 cysteine-rich domain"/>
    <property type="match status" value="1"/>
</dbReference>
<accession>A0A2P6TWA2</accession>
<keyword evidence="1 5" id="KW-0479">Metal-binding</keyword>
<dbReference type="GO" id="GO:0030544">
    <property type="term" value="F:Hsp70 protein binding"/>
    <property type="evidence" value="ECO:0007669"/>
    <property type="project" value="InterPro"/>
</dbReference>
<feature type="domain" description="J" evidence="6">
    <location>
        <begin position="35"/>
        <end position="96"/>
    </location>
</feature>
<evidence type="ECO:0000256" key="1">
    <source>
        <dbReference type="ARBA" id="ARBA00022723"/>
    </source>
</evidence>
<dbReference type="PRINTS" id="PR00625">
    <property type="entry name" value="JDOMAIN"/>
</dbReference>
<evidence type="ECO:0000259" key="7">
    <source>
        <dbReference type="PROSITE" id="PS51188"/>
    </source>
</evidence>
<protein>
    <submittedName>
        <fullName evidence="8">DnaJ-like protein</fullName>
    </submittedName>
</protein>
<dbReference type="InterPro" id="IPR018253">
    <property type="entry name" value="DnaJ_domain_CS"/>
</dbReference>
<feature type="zinc finger region" description="CR-type" evidence="5">
    <location>
        <begin position="150"/>
        <end position="234"/>
    </location>
</feature>
<dbReference type="Pfam" id="PF00226">
    <property type="entry name" value="DnaJ"/>
    <property type="match status" value="1"/>
</dbReference>
<evidence type="ECO:0000256" key="3">
    <source>
        <dbReference type="ARBA" id="ARBA00022771"/>
    </source>
</evidence>
<evidence type="ECO:0000313" key="9">
    <source>
        <dbReference type="Proteomes" id="UP000239899"/>
    </source>
</evidence>
<dbReference type="Gene3D" id="2.10.230.10">
    <property type="entry name" value="Heat shock protein DnaJ, cysteine-rich domain"/>
    <property type="match status" value="1"/>
</dbReference>
<dbReference type="InterPro" id="IPR012724">
    <property type="entry name" value="DnaJ"/>
</dbReference>
<dbReference type="CDD" id="cd06257">
    <property type="entry name" value="DnaJ"/>
    <property type="match status" value="1"/>
</dbReference>
<name>A0A2P6TWA2_CHLSO</name>
<proteinExistence type="inferred from homology"/>
<dbReference type="GO" id="GO:0008270">
    <property type="term" value="F:zinc ion binding"/>
    <property type="evidence" value="ECO:0007669"/>
    <property type="project" value="UniProtKB-KW"/>
</dbReference>
<dbReference type="InterPro" id="IPR008971">
    <property type="entry name" value="HSP40/DnaJ_pept-bd"/>
</dbReference>
<dbReference type="SUPFAM" id="SSF49493">
    <property type="entry name" value="HSP40/DnaJ peptide-binding domain"/>
    <property type="match status" value="2"/>
</dbReference>
<dbReference type="GO" id="GO:0006457">
    <property type="term" value="P:protein folding"/>
    <property type="evidence" value="ECO:0007669"/>
    <property type="project" value="InterPro"/>
</dbReference>
<evidence type="ECO:0000256" key="2">
    <source>
        <dbReference type="ARBA" id="ARBA00022737"/>
    </source>
</evidence>
<dbReference type="CDD" id="cd10719">
    <property type="entry name" value="DnaJ_zf"/>
    <property type="match status" value="1"/>
</dbReference>
<dbReference type="FunFam" id="2.60.260.20:FF:000003">
    <property type="entry name" value="DnaJ subfamily A member 2"/>
    <property type="match status" value="1"/>
</dbReference>
<evidence type="ECO:0000256" key="4">
    <source>
        <dbReference type="ARBA" id="ARBA00022833"/>
    </source>
</evidence>
<dbReference type="HAMAP" id="MF_01152">
    <property type="entry name" value="DnaJ"/>
    <property type="match status" value="1"/>
</dbReference>
<organism evidence="8 9">
    <name type="scientific">Chlorella sorokiniana</name>
    <name type="common">Freshwater green alga</name>
    <dbReference type="NCBI Taxonomy" id="3076"/>
    <lineage>
        <taxon>Eukaryota</taxon>
        <taxon>Viridiplantae</taxon>
        <taxon>Chlorophyta</taxon>
        <taxon>core chlorophytes</taxon>
        <taxon>Trebouxiophyceae</taxon>
        <taxon>Chlorellales</taxon>
        <taxon>Chlorellaceae</taxon>
        <taxon>Chlorella clade</taxon>
        <taxon>Chlorella</taxon>
    </lineage>
</organism>
<dbReference type="SMART" id="SM00271">
    <property type="entry name" value="DnaJ"/>
    <property type="match status" value="1"/>
</dbReference>
<dbReference type="InterPro" id="IPR002939">
    <property type="entry name" value="DnaJ_C"/>
</dbReference>
<evidence type="ECO:0000313" key="8">
    <source>
        <dbReference type="EMBL" id="PRW58342.1"/>
    </source>
</evidence>
<feature type="domain" description="CR-type" evidence="7">
    <location>
        <begin position="150"/>
        <end position="234"/>
    </location>
</feature>
<dbReference type="EMBL" id="LHPG02000005">
    <property type="protein sequence ID" value="PRW58342.1"/>
    <property type="molecule type" value="Genomic_DNA"/>
</dbReference>
<dbReference type="Proteomes" id="UP000239899">
    <property type="component" value="Unassembled WGS sequence"/>
</dbReference>
<gene>
    <name evidence="8" type="ORF">C2E21_2756</name>
</gene>
<dbReference type="OrthoDB" id="550424at2759"/>
<keyword evidence="2" id="KW-0677">Repeat</keyword>
<dbReference type="GO" id="GO:0005524">
    <property type="term" value="F:ATP binding"/>
    <property type="evidence" value="ECO:0007669"/>
    <property type="project" value="InterPro"/>
</dbReference>